<feature type="compositionally biased region" description="Basic and acidic residues" evidence="1">
    <location>
        <begin position="104"/>
        <end position="122"/>
    </location>
</feature>
<reference evidence="2 3" key="1">
    <citation type="journal article" date="2014" name="Curr. Biol.">
        <title>The genome of the clonal raider ant Cerapachys biroi.</title>
        <authorList>
            <person name="Oxley P.R."/>
            <person name="Ji L."/>
            <person name="Fetter-Pruneda I."/>
            <person name="McKenzie S.K."/>
            <person name="Li C."/>
            <person name="Hu H."/>
            <person name="Zhang G."/>
            <person name="Kronauer D.J."/>
        </authorList>
    </citation>
    <scope>NUCLEOTIDE SEQUENCE [LARGE SCALE GENOMIC DNA]</scope>
</reference>
<sequence length="168" mass="19676">MIQTYSVLRTFFHGLNINWIVARNFHSKSSIVLVYDKSGDRCWLNGSTTDGACTSPDAASQRCRSIHPFFELHLASPLLLPTYDNSYSYLKYRDYRIKSKQKLRRGEARRGEARRGEARRNELKCDERRDEVWRGERRGGEAWRSKGVTKRDETRRDEADEARVGETR</sequence>
<dbReference type="Proteomes" id="UP000053097">
    <property type="component" value="Unassembled WGS sequence"/>
</dbReference>
<proteinExistence type="predicted"/>
<gene>
    <name evidence="2" type="ORF">X777_01346</name>
</gene>
<protein>
    <submittedName>
        <fullName evidence="2">Uncharacterized protein</fullName>
    </submittedName>
</protein>
<name>A0A026WTF9_OOCBI</name>
<feature type="region of interest" description="Disordered" evidence="1">
    <location>
        <begin position="136"/>
        <end position="168"/>
    </location>
</feature>
<feature type="region of interest" description="Disordered" evidence="1">
    <location>
        <begin position="103"/>
        <end position="122"/>
    </location>
</feature>
<organism evidence="2 3">
    <name type="scientific">Ooceraea biroi</name>
    <name type="common">Clonal raider ant</name>
    <name type="synonym">Cerapachys biroi</name>
    <dbReference type="NCBI Taxonomy" id="2015173"/>
    <lineage>
        <taxon>Eukaryota</taxon>
        <taxon>Metazoa</taxon>
        <taxon>Ecdysozoa</taxon>
        <taxon>Arthropoda</taxon>
        <taxon>Hexapoda</taxon>
        <taxon>Insecta</taxon>
        <taxon>Pterygota</taxon>
        <taxon>Neoptera</taxon>
        <taxon>Endopterygota</taxon>
        <taxon>Hymenoptera</taxon>
        <taxon>Apocrita</taxon>
        <taxon>Aculeata</taxon>
        <taxon>Formicoidea</taxon>
        <taxon>Formicidae</taxon>
        <taxon>Dorylinae</taxon>
        <taxon>Ooceraea</taxon>
    </lineage>
</organism>
<dbReference type="AlphaFoldDB" id="A0A026WTF9"/>
<evidence type="ECO:0000313" key="3">
    <source>
        <dbReference type="Proteomes" id="UP000053097"/>
    </source>
</evidence>
<evidence type="ECO:0000256" key="1">
    <source>
        <dbReference type="SAM" id="MobiDB-lite"/>
    </source>
</evidence>
<evidence type="ECO:0000313" key="2">
    <source>
        <dbReference type="EMBL" id="EZA58389.1"/>
    </source>
</evidence>
<keyword evidence="3" id="KW-1185">Reference proteome</keyword>
<accession>A0A026WTF9</accession>
<dbReference type="EMBL" id="KK107128">
    <property type="protein sequence ID" value="EZA58389.1"/>
    <property type="molecule type" value="Genomic_DNA"/>
</dbReference>